<proteinExistence type="predicted"/>
<name>A0A4Y2T7A3_ARAVE</name>
<evidence type="ECO:0000313" key="2">
    <source>
        <dbReference type="EMBL" id="GBN96507.1"/>
    </source>
</evidence>
<sequence>MTRTTPKPTTFSKISCHVHNRSTLHQDKFQVRRQTYIAGLRLNRIWNPQHSSTEAEIANRPPLHAIVIPTPRSTMIVGKMHFNSLDQAS</sequence>
<evidence type="ECO:0000313" key="3">
    <source>
        <dbReference type="Proteomes" id="UP000499080"/>
    </source>
</evidence>
<gene>
    <name evidence="2" type="ORF">AVEN_231684_1</name>
    <name evidence="1" type="ORF">AVEN_56583_1</name>
</gene>
<evidence type="ECO:0000313" key="1">
    <source>
        <dbReference type="EMBL" id="GBN96504.1"/>
    </source>
</evidence>
<dbReference type="Proteomes" id="UP000499080">
    <property type="component" value="Unassembled WGS sequence"/>
</dbReference>
<comment type="caution">
    <text evidence="1">The sequence shown here is derived from an EMBL/GenBank/DDBJ whole genome shotgun (WGS) entry which is preliminary data.</text>
</comment>
<protein>
    <submittedName>
        <fullName evidence="1">Uncharacterized protein</fullName>
    </submittedName>
</protein>
<accession>A0A4Y2T7A3</accession>
<keyword evidence="3" id="KW-1185">Reference proteome</keyword>
<dbReference type="EMBL" id="BGPR01026638">
    <property type="protein sequence ID" value="GBN96507.1"/>
    <property type="molecule type" value="Genomic_DNA"/>
</dbReference>
<dbReference type="AlphaFoldDB" id="A0A4Y2T7A3"/>
<reference evidence="1 3" key="1">
    <citation type="journal article" date="2019" name="Sci. Rep.">
        <title>Orb-weaving spider Araneus ventricosus genome elucidates the spidroin gene catalogue.</title>
        <authorList>
            <person name="Kono N."/>
            <person name="Nakamura H."/>
            <person name="Ohtoshi R."/>
            <person name="Moran D.A.P."/>
            <person name="Shinohara A."/>
            <person name="Yoshida Y."/>
            <person name="Fujiwara M."/>
            <person name="Mori M."/>
            <person name="Tomita M."/>
            <person name="Arakawa K."/>
        </authorList>
    </citation>
    <scope>NUCLEOTIDE SEQUENCE [LARGE SCALE GENOMIC DNA]</scope>
</reference>
<dbReference type="EMBL" id="BGPR01026631">
    <property type="protein sequence ID" value="GBN96504.1"/>
    <property type="molecule type" value="Genomic_DNA"/>
</dbReference>
<organism evidence="1 3">
    <name type="scientific">Araneus ventricosus</name>
    <name type="common">Orbweaver spider</name>
    <name type="synonym">Epeira ventricosa</name>
    <dbReference type="NCBI Taxonomy" id="182803"/>
    <lineage>
        <taxon>Eukaryota</taxon>
        <taxon>Metazoa</taxon>
        <taxon>Ecdysozoa</taxon>
        <taxon>Arthropoda</taxon>
        <taxon>Chelicerata</taxon>
        <taxon>Arachnida</taxon>
        <taxon>Araneae</taxon>
        <taxon>Araneomorphae</taxon>
        <taxon>Entelegynae</taxon>
        <taxon>Araneoidea</taxon>
        <taxon>Araneidae</taxon>
        <taxon>Araneus</taxon>
    </lineage>
</organism>